<dbReference type="RefSeq" id="WP_147024185.1">
    <property type="nucleotide sequence ID" value="NZ_BPQW01000060.1"/>
</dbReference>
<dbReference type="GO" id="GO:0043565">
    <property type="term" value="F:sequence-specific DNA binding"/>
    <property type="evidence" value="ECO:0007669"/>
    <property type="project" value="InterPro"/>
</dbReference>
<reference evidence="8" key="2">
    <citation type="journal article" date="2019" name="Int. J. Syst. Evol. Microbiol.">
        <title>The Global Catalogue of Microorganisms (GCM) 10K type strain sequencing project: providing services to taxonomists for standard genome sequencing and annotation.</title>
        <authorList>
            <consortium name="The Broad Institute Genomics Platform"/>
            <consortium name="The Broad Institute Genome Sequencing Center for Infectious Disease"/>
            <person name="Wu L."/>
            <person name="Ma J."/>
        </authorList>
    </citation>
    <scope>NUCLEOTIDE SEQUENCE [LARGE SCALE GENOMIC DNA]</scope>
    <source>
        <strain evidence="8">NBRC 107715</strain>
    </source>
</reference>
<dbReference type="EMBL" id="BSPK01000117">
    <property type="protein sequence ID" value="GLS67901.1"/>
    <property type="molecule type" value="Genomic_DNA"/>
</dbReference>
<evidence type="ECO:0000313" key="6">
    <source>
        <dbReference type="EMBL" id="GLS67901.1"/>
    </source>
</evidence>
<dbReference type="AlphaFoldDB" id="A0A512IXT5"/>
<dbReference type="EMBL" id="BJZU01000004">
    <property type="protein sequence ID" value="GEP02522.1"/>
    <property type="molecule type" value="Genomic_DNA"/>
</dbReference>
<dbReference type="PANTHER" id="PTHR46796:SF6">
    <property type="entry name" value="ARAC SUBFAMILY"/>
    <property type="match status" value="1"/>
</dbReference>
<dbReference type="SUPFAM" id="SSF46689">
    <property type="entry name" value="Homeodomain-like"/>
    <property type="match status" value="1"/>
</dbReference>
<reference evidence="6" key="1">
    <citation type="journal article" date="2014" name="Int. J. Syst. Evol. Microbiol.">
        <title>Complete genome of a new Firmicutes species belonging to the dominant human colonic microbiota ('Ruminococcus bicirculans') reveals two chromosomes and a selective capacity to utilize plant glucans.</title>
        <authorList>
            <consortium name="NISC Comparative Sequencing Program"/>
            <person name="Wegmann U."/>
            <person name="Louis P."/>
            <person name="Goesmann A."/>
            <person name="Henrissat B."/>
            <person name="Duncan S.H."/>
            <person name="Flint H.J."/>
        </authorList>
    </citation>
    <scope>NUCLEOTIDE SEQUENCE</scope>
    <source>
        <strain evidence="6">NBRC 107715</strain>
    </source>
</reference>
<dbReference type="PRINTS" id="PR00032">
    <property type="entry name" value="HTHARAC"/>
</dbReference>
<proteinExistence type="predicted"/>
<dbReference type="Pfam" id="PF12833">
    <property type="entry name" value="HTH_18"/>
    <property type="match status" value="1"/>
</dbReference>
<dbReference type="InterPro" id="IPR035418">
    <property type="entry name" value="AraC-bd_2"/>
</dbReference>
<sequence length="317" mass="34370">MILTSVQSTQQIEPKRAFDYWRSTALARVDASLVEGEGAFAARRLVAVLSEGTLIRTRSSPLVIERLPQQIRRDSHDDVCLSLLLGGSGHLEQGNRGALLAPGEIGLVSLARPFVLGAHESYEELRLHIPRAVFRQHVGNVEEVAGRALRAGALGDLFASYLTTFAATVERMSEAEAAHAYEGALHLLRGIVHGAGERGEGDTSARALRSLADAHIERRLHDPALGPAEICAALQVSRTRLYAAFAPTGGIAAAIRDARLDRAHRRLSAPGRDGETITDIVRACGYLDPAGFSRAFRRRFGLAPRDVRALRRTRGLD</sequence>
<dbReference type="GO" id="GO:0003700">
    <property type="term" value="F:DNA-binding transcription factor activity"/>
    <property type="evidence" value="ECO:0007669"/>
    <property type="project" value="InterPro"/>
</dbReference>
<keyword evidence="1" id="KW-0805">Transcription regulation</keyword>
<evidence type="ECO:0000313" key="8">
    <source>
        <dbReference type="Proteomes" id="UP001156856"/>
    </source>
</evidence>
<keyword evidence="8" id="KW-1185">Reference proteome</keyword>
<evidence type="ECO:0000259" key="4">
    <source>
        <dbReference type="PROSITE" id="PS01124"/>
    </source>
</evidence>
<dbReference type="PROSITE" id="PS01124">
    <property type="entry name" value="HTH_ARAC_FAMILY_2"/>
    <property type="match status" value="1"/>
</dbReference>
<dbReference type="InterPro" id="IPR020449">
    <property type="entry name" value="Tscrpt_reg_AraC-type_HTH"/>
</dbReference>
<name>A0A512IXT5_9HYPH</name>
<dbReference type="Proteomes" id="UP000321960">
    <property type="component" value="Unassembled WGS sequence"/>
</dbReference>
<gene>
    <name evidence="6" type="ORF">GCM10007888_62860</name>
    <name evidence="5" type="ORF">MOX02_05600</name>
</gene>
<comment type="caution">
    <text evidence="5">The sequence shown here is derived from an EMBL/GenBank/DDBJ whole genome shotgun (WGS) entry which is preliminary data.</text>
</comment>
<dbReference type="PANTHER" id="PTHR46796">
    <property type="entry name" value="HTH-TYPE TRANSCRIPTIONAL ACTIVATOR RHAS-RELATED"/>
    <property type="match status" value="1"/>
</dbReference>
<evidence type="ECO:0000313" key="5">
    <source>
        <dbReference type="EMBL" id="GEP02522.1"/>
    </source>
</evidence>
<evidence type="ECO:0000256" key="2">
    <source>
        <dbReference type="ARBA" id="ARBA00023125"/>
    </source>
</evidence>
<protein>
    <submittedName>
        <fullName evidence="5">Transcriptional regulator</fullName>
    </submittedName>
</protein>
<evidence type="ECO:0000313" key="7">
    <source>
        <dbReference type="Proteomes" id="UP000321960"/>
    </source>
</evidence>
<reference evidence="5 7" key="3">
    <citation type="submission" date="2019-07" db="EMBL/GenBank/DDBJ databases">
        <title>Whole genome shotgun sequence of Methylobacterium oxalidis NBRC 107715.</title>
        <authorList>
            <person name="Hosoyama A."/>
            <person name="Uohara A."/>
            <person name="Ohji S."/>
            <person name="Ichikawa N."/>
        </authorList>
    </citation>
    <scope>NUCLEOTIDE SEQUENCE [LARGE SCALE GENOMIC DNA]</scope>
    <source>
        <strain evidence="5 7">NBRC 107715</strain>
    </source>
</reference>
<keyword evidence="2" id="KW-0238">DNA-binding</keyword>
<organism evidence="5 7">
    <name type="scientific">Methylobacterium oxalidis</name>
    <dbReference type="NCBI Taxonomy" id="944322"/>
    <lineage>
        <taxon>Bacteria</taxon>
        <taxon>Pseudomonadati</taxon>
        <taxon>Pseudomonadota</taxon>
        <taxon>Alphaproteobacteria</taxon>
        <taxon>Hyphomicrobiales</taxon>
        <taxon>Methylobacteriaceae</taxon>
        <taxon>Methylobacterium</taxon>
    </lineage>
</organism>
<dbReference type="InterPro" id="IPR050204">
    <property type="entry name" value="AraC_XylS_family_regulators"/>
</dbReference>
<dbReference type="SMART" id="SM00342">
    <property type="entry name" value="HTH_ARAC"/>
    <property type="match status" value="1"/>
</dbReference>
<keyword evidence="3" id="KW-0804">Transcription</keyword>
<dbReference type="Proteomes" id="UP001156856">
    <property type="component" value="Unassembled WGS sequence"/>
</dbReference>
<feature type="domain" description="HTH araC/xylS-type" evidence="4">
    <location>
        <begin position="210"/>
        <end position="310"/>
    </location>
</feature>
<evidence type="ECO:0000256" key="3">
    <source>
        <dbReference type="ARBA" id="ARBA00023163"/>
    </source>
</evidence>
<reference evidence="6" key="4">
    <citation type="submission" date="2023-01" db="EMBL/GenBank/DDBJ databases">
        <title>Draft genome sequence of Methylobacterium oxalidis strain NBRC 107715.</title>
        <authorList>
            <person name="Sun Q."/>
            <person name="Mori K."/>
        </authorList>
    </citation>
    <scope>NUCLEOTIDE SEQUENCE</scope>
    <source>
        <strain evidence="6">NBRC 107715</strain>
    </source>
</reference>
<dbReference type="InterPro" id="IPR018060">
    <property type="entry name" value="HTH_AraC"/>
</dbReference>
<accession>A0A512IXT5</accession>
<dbReference type="Gene3D" id="1.10.10.60">
    <property type="entry name" value="Homeodomain-like"/>
    <property type="match status" value="1"/>
</dbReference>
<dbReference type="OrthoDB" id="7904253at2"/>
<evidence type="ECO:0000256" key="1">
    <source>
        <dbReference type="ARBA" id="ARBA00023015"/>
    </source>
</evidence>
<dbReference type="Pfam" id="PF14525">
    <property type="entry name" value="AraC_binding_2"/>
    <property type="match status" value="1"/>
</dbReference>
<dbReference type="InterPro" id="IPR009057">
    <property type="entry name" value="Homeodomain-like_sf"/>
</dbReference>